<keyword evidence="1" id="KW-0812">Transmembrane</keyword>
<feature type="transmembrane region" description="Helical" evidence="1">
    <location>
        <begin position="64"/>
        <end position="83"/>
    </location>
</feature>
<name>A0A1I7TX40_9PELO</name>
<sequence length="114" mass="13183">MVNRELGVVVNRNSNYTNYSFDPFTFTVVLTLFPFIYIIPTFVIIVRIVGIFIRNVLRKKDATVNRSVFTVLVLSLFSLLEFVDNTFLRIDSDQFTFISLIHGKAFVSFGIELF</sequence>
<evidence type="ECO:0000313" key="2">
    <source>
        <dbReference type="Proteomes" id="UP000095282"/>
    </source>
</evidence>
<proteinExistence type="predicted"/>
<feature type="transmembrane region" description="Helical" evidence="1">
    <location>
        <begin position="24"/>
        <end position="52"/>
    </location>
</feature>
<dbReference type="STRING" id="1561998.A0A1I7TX40"/>
<dbReference type="PANTHER" id="PTHR46045">
    <property type="entry name" value="SERPENTINE RECEPTOR, CLASS U-RELATED"/>
    <property type="match status" value="1"/>
</dbReference>
<dbReference type="PANTHER" id="PTHR46045:SF8">
    <property type="entry name" value="SERPENTINE RECEPTOR, CLASS U"/>
    <property type="match status" value="1"/>
</dbReference>
<keyword evidence="1" id="KW-0472">Membrane</keyword>
<evidence type="ECO:0000256" key="1">
    <source>
        <dbReference type="SAM" id="Phobius"/>
    </source>
</evidence>
<organism evidence="2 3">
    <name type="scientific">Caenorhabditis tropicalis</name>
    <dbReference type="NCBI Taxonomy" id="1561998"/>
    <lineage>
        <taxon>Eukaryota</taxon>
        <taxon>Metazoa</taxon>
        <taxon>Ecdysozoa</taxon>
        <taxon>Nematoda</taxon>
        <taxon>Chromadorea</taxon>
        <taxon>Rhabditida</taxon>
        <taxon>Rhabditina</taxon>
        <taxon>Rhabditomorpha</taxon>
        <taxon>Rhabditoidea</taxon>
        <taxon>Rhabditidae</taxon>
        <taxon>Peloderinae</taxon>
        <taxon>Caenorhabditis</taxon>
    </lineage>
</organism>
<dbReference type="InterPro" id="IPR003839">
    <property type="entry name" value="7TM_GPCR_serpentine_rcpt_Sru"/>
</dbReference>
<dbReference type="Pfam" id="PF10322">
    <property type="entry name" value="7TM_GPCR_Sru"/>
    <property type="match status" value="1"/>
</dbReference>
<accession>A0A1I7TX40</accession>
<dbReference type="WBParaSite" id="Csp11.Scaffold629.g12669.t1">
    <property type="protein sequence ID" value="Csp11.Scaffold629.g12669.t1"/>
    <property type="gene ID" value="Csp11.Scaffold629.g12669"/>
</dbReference>
<keyword evidence="1" id="KW-1133">Transmembrane helix</keyword>
<protein>
    <submittedName>
        <fullName evidence="3">Serpentine receptor class gamma</fullName>
    </submittedName>
</protein>
<reference evidence="3" key="1">
    <citation type="submission" date="2016-11" db="UniProtKB">
        <authorList>
            <consortium name="WormBaseParasite"/>
        </authorList>
    </citation>
    <scope>IDENTIFICATION</scope>
</reference>
<evidence type="ECO:0000313" key="3">
    <source>
        <dbReference type="WBParaSite" id="Csp11.Scaffold629.g12669.t1"/>
    </source>
</evidence>
<dbReference type="Proteomes" id="UP000095282">
    <property type="component" value="Unplaced"/>
</dbReference>
<dbReference type="AlphaFoldDB" id="A0A1I7TX40"/>
<keyword evidence="2" id="KW-1185">Reference proteome</keyword>